<dbReference type="EMBL" id="NTKD01000044">
    <property type="protein sequence ID" value="PDH37787.1"/>
    <property type="molecule type" value="Genomic_DNA"/>
</dbReference>
<evidence type="ECO:0000259" key="1">
    <source>
        <dbReference type="Pfam" id="PF18765"/>
    </source>
</evidence>
<sequence length="132" mass="14818">MAEAADLLARYEIALERLMDEVREDHNILAAILCGSLSHDQVWEKSDIDLVLVTIDGVTSQGVVINAEDINVHTSIMTRSHFKQRLDAATRNSFGHSLFAKAKLIFARDPSIEQLFDKLNIIGERDTTIQQL</sequence>
<dbReference type="Pfam" id="PF18765">
    <property type="entry name" value="Polbeta"/>
    <property type="match status" value="1"/>
</dbReference>
<feature type="domain" description="Polymerase beta nucleotidyltransferase" evidence="1">
    <location>
        <begin position="20"/>
        <end position="110"/>
    </location>
</feature>
<dbReference type="AlphaFoldDB" id="A0A2A5WNF7"/>
<dbReference type="SUPFAM" id="SSF81301">
    <property type="entry name" value="Nucleotidyltransferase"/>
    <property type="match status" value="1"/>
</dbReference>
<proteinExistence type="predicted"/>
<comment type="caution">
    <text evidence="2">The sequence shown here is derived from an EMBL/GenBank/DDBJ whole genome shotgun (WGS) entry which is preliminary data.</text>
</comment>
<accession>A0A2A5WNF7</accession>
<dbReference type="InterPro" id="IPR043519">
    <property type="entry name" value="NT_sf"/>
</dbReference>
<dbReference type="Proteomes" id="UP000219327">
    <property type="component" value="Unassembled WGS sequence"/>
</dbReference>
<evidence type="ECO:0000313" key="3">
    <source>
        <dbReference type="Proteomes" id="UP000219327"/>
    </source>
</evidence>
<reference evidence="2 3" key="1">
    <citation type="submission" date="2017-08" db="EMBL/GenBank/DDBJ databases">
        <title>Fine stratification of microbial communities through a metagenomic profile of the photic zone.</title>
        <authorList>
            <person name="Haro-Moreno J.M."/>
            <person name="Lopez-Perez M."/>
            <person name="De La Torre J."/>
            <person name="Picazo A."/>
            <person name="Camacho A."/>
            <person name="Rodriguez-Valera F."/>
        </authorList>
    </citation>
    <scope>NUCLEOTIDE SEQUENCE [LARGE SCALE GENOMIC DNA]</scope>
    <source>
        <strain evidence="2">MED-G24</strain>
    </source>
</reference>
<evidence type="ECO:0000313" key="2">
    <source>
        <dbReference type="EMBL" id="PDH37787.1"/>
    </source>
</evidence>
<dbReference type="InterPro" id="IPR041633">
    <property type="entry name" value="Polbeta"/>
</dbReference>
<name>A0A2A5WNF7_9GAMM</name>
<protein>
    <recommendedName>
        <fullName evidence="1">Polymerase beta nucleotidyltransferase domain-containing protein</fullName>
    </recommendedName>
</protein>
<gene>
    <name evidence="2" type="ORF">CNE99_07780</name>
</gene>
<organism evidence="2 3">
    <name type="scientific">OM182 bacterium MED-G24</name>
    <dbReference type="NCBI Taxonomy" id="1986255"/>
    <lineage>
        <taxon>Bacteria</taxon>
        <taxon>Pseudomonadati</taxon>
        <taxon>Pseudomonadota</taxon>
        <taxon>Gammaproteobacteria</taxon>
        <taxon>OMG group</taxon>
        <taxon>OM182 clade</taxon>
    </lineage>
</organism>
<dbReference type="Gene3D" id="3.30.460.10">
    <property type="entry name" value="Beta Polymerase, domain 2"/>
    <property type="match status" value="1"/>
</dbReference>